<dbReference type="NCBIfam" id="TIGR02532">
    <property type="entry name" value="IV_pilin_GFxxxE"/>
    <property type="match status" value="1"/>
</dbReference>
<evidence type="ECO:0000256" key="6">
    <source>
        <dbReference type="SAM" id="Phobius"/>
    </source>
</evidence>
<gene>
    <name evidence="7" type="ORF">A2870_03635</name>
</gene>
<dbReference type="STRING" id="1797711.A2870_03635"/>
<dbReference type="InterPro" id="IPR002416">
    <property type="entry name" value="T2SS_protein-GspH"/>
</dbReference>
<sequence>MIKSAQRKFFKGFTLIELLIVIAILGILAAAVLVAVNPLKRQQQARDAGRKSDVGQLVTALQAFYTTPGSGSYPTSMATLVSTGDLKQLPTDPTGDSNYGYDYSADSTEAAVWATLENPNTTGTVWCWQSTSGKAQEVSLSVCTNNL</sequence>
<protein>
    <recommendedName>
        <fullName evidence="9">Type II secretion system protein GspG C-terminal domain-containing protein</fullName>
    </recommendedName>
</protein>
<dbReference type="Gene3D" id="3.30.700.10">
    <property type="entry name" value="Glycoprotein, Type 4 Pilin"/>
    <property type="match status" value="1"/>
</dbReference>
<dbReference type="EMBL" id="MFAZ01000018">
    <property type="protein sequence ID" value="OGD87212.1"/>
    <property type="molecule type" value="Genomic_DNA"/>
</dbReference>
<evidence type="ECO:0000256" key="5">
    <source>
        <dbReference type="ARBA" id="ARBA00023136"/>
    </source>
</evidence>
<keyword evidence="5 6" id="KW-0472">Membrane</keyword>
<evidence type="ECO:0000256" key="1">
    <source>
        <dbReference type="ARBA" id="ARBA00004167"/>
    </source>
</evidence>
<dbReference type="GO" id="GO:0015627">
    <property type="term" value="C:type II protein secretion system complex"/>
    <property type="evidence" value="ECO:0007669"/>
    <property type="project" value="InterPro"/>
</dbReference>
<keyword evidence="4 6" id="KW-1133">Transmembrane helix</keyword>
<reference evidence="7 8" key="1">
    <citation type="journal article" date="2016" name="Nat. Commun.">
        <title>Thousands of microbial genomes shed light on interconnected biogeochemical processes in an aquifer system.</title>
        <authorList>
            <person name="Anantharaman K."/>
            <person name="Brown C.T."/>
            <person name="Hug L.A."/>
            <person name="Sharon I."/>
            <person name="Castelle C.J."/>
            <person name="Probst A.J."/>
            <person name="Thomas B.C."/>
            <person name="Singh A."/>
            <person name="Wilkins M.J."/>
            <person name="Karaoz U."/>
            <person name="Brodie E.L."/>
            <person name="Williams K.H."/>
            <person name="Hubbard S.S."/>
            <person name="Banfield J.F."/>
        </authorList>
    </citation>
    <scope>NUCLEOTIDE SEQUENCE [LARGE SCALE GENOMIC DNA]</scope>
</reference>
<keyword evidence="3 6" id="KW-0812">Transmembrane</keyword>
<comment type="caution">
    <text evidence="7">The sequence shown here is derived from an EMBL/GenBank/DDBJ whole genome shotgun (WGS) entry which is preliminary data.</text>
</comment>
<dbReference type="InterPro" id="IPR045584">
    <property type="entry name" value="Pilin-like"/>
</dbReference>
<dbReference type="PRINTS" id="PR00885">
    <property type="entry name" value="BCTERIALGSPH"/>
</dbReference>
<dbReference type="PROSITE" id="PS00409">
    <property type="entry name" value="PROKAR_NTER_METHYL"/>
    <property type="match status" value="1"/>
</dbReference>
<dbReference type="SUPFAM" id="SSF54523">
    <property type="entry name" value="Pili subunits"/>
    <property type="match status" value="1"/>
</dbReference>
<dbReference type="AlphaFoldDB" id="A0A1F5G5Q9"/>
<keyword evidence="2" id="KW-0488">Methylation</keyword>
<dbReference type="Proteomes" id="UP000179102">
    <property type="component" value="Unassembled WGS sequence"/>
</dbReference>
<accession>A0A1F5G5Q9</accession>
<evidence type="ECO:0000256" key="4">
    <source>
        <dbReference type="ARBA" id="ARBA00022989"/>
    </source>
</evidence>
<evidence type="ECO:0008006" key="9">
    <source>
        <dbReference type="Google" id="ProtNLM"/>
    </source>
</evidence>
<evidence type="ECO:0000256" key="3">
    <source>
        <dbReference type="ARBA" id="ARBA00022692"/>
    </source>
</evidence>
<proteinExistence type="predicted"/>
<evidence type="ECO:0000313" key="8">
    <source>
        <dbReference type="Proteomes" id="UP000179102"/>
    </source>
</evidence>
<evidence type="ECO:0000313" key="7">
    <source>
        <dbReference type="EMBL" id="OGD87212.1"/>
    </source>
</evidence>
<dbReference type="InterPro" id="IPR012902">
    <property type="entry name" value="N_methyl_site"/>
</dbReference>
<feature type="transmembrane region" description="Helical" evidence="6">
    <location>
        <begin position="12"/>
        <end position="36"/>
    </location>
</feature>
<dbReference type="Pfam" id="PF07963">
    <property type="entry name" value="N_methyl"/>
    <property type="match status" value="1"/>
</dbReference>
<organism evidence="7 8">
    <name type="scientific">Candidatus Curtissbacteria bacterium RIFCSPHIGHO2_01_FULL_41_11</name>
    <dbReference type="NCBI Taxonomy" id="1797711"/>
    <lineage>
        <taxon>Bacteria</taxon>
        <taxon>Candidatus Curtissiibacteriota</taxon>
    </lineage>
</organism>
<dbReference type="GO" id="GO:0015628">
    <property type="term" value="P:protein secretion by the type II secretion system"/>
    <property type="evidence" value="ECO:0007669"/>
    <property type="project" value="InterPro"/>
</dbReference>
<dbReference type="PANTHER" id="PTHR30093">
    <property type="entry name" value="GENERAL SECRETION PATHWAY PROTEIN G"/>
    <property type="match status" value="1"/>
</dbReference>
<name>A0A1F5G5Q9_9BACT</name>
<dbReference type="GO" id="GO:0016020">
    <property type="term" value="C:membrane"/>
    <property type="evidence" value="ECO:0007669"/>
    <property type="project" value="UniProtKB-SubCell"/>
</dbReference>
<evidence type="ECO:0000256" key="2">
    <source>
        <dbReference type="ARBA" id="ARBA00022481"/>
    </source>
</evidence>
<comment type="subcellular location">
    <subcellularLocation>
        <location evidence="1">Membrane</location>
        <topology evidence="1">Single-pass membrane protein</topology>
    </subcellularLocation>
</comment>